<dbReference type="RefSeq" id="WP_214420231.1">
    <property type="nucleotide sequence ID" value="NZ_CP075546.1"/>
</dbReference>
<reference evidence="1 2" key="1">
    <citation type="submission" date="2021-05" db="EMBL/GenBank/DDBJ databases">
        <title>A novel Methanospirillum isolate from a pyrite-forming mixed culture.</title>
        <authorList>
            <person name="Bunk B."/>
            <person name="Sproer C."/>
            <person name="Spring S."/>
            <person name="Pester M."/>
        </authorList>
    </citation>
    <scope>NUCLEOTIDE SEQUENCE [LARGE SCALE GENOMIC DNA]</scope>
    <source>
        <strain evidence="1 2">J.3.6.1-F.2.7.3</strain>
    </source>
</reference>
<gene>
    <name evidence="1" type="ORF">KHC33_02590</name>
</gene>
<dbReference type="GeneID" id="65096036"/>
<evidence type="ECO:0000313" key="2">
    <source>
        <dbReference type="Proteomes" id="UP000680656"/>
    </source>
</evidence>
<organism evidence="1 2">
    <name type="scientific">Methanospirillum purgamenti</name>
    <dbReference type="NCBI Taxonomy" id="2834276"/>
    <lineage>
        <taxon>Archaea</taxon>
        <taxon>Methanobacteriati</taxon>
        <taxon>Methanobacteriota</taxon>
        <taxon>Stenosarchaea group</taxon>
        <taxon>Methanomicrobia</taxon>
        <taxon>Methanomicrobiales</taxon>
        <taxon>Methanospirillaceae</taxon>
        <taxon>Methanospirillum</taxon>
    </lineage>
</organism>
<name>A0A8E7B307_9EURY</name>
<protein>
    <submittedName>
        <fullName evidence="1">Uncharacterized protein</fullName>
    </submittedName>
</protein>
<proteinExistence type="predicted"/>
<dbReference type="AlphaFoldDB" id="A0A8E7B307"/>
<accession>A0A8E7B307</accession>
<dbReference type="KEGG" id="mrtj:KHC33_02590"/>
<keyword evidence="2" id="KW-1185">Reference proteome</keyword>
<sequence>MIQTIMRYHMIMKQWAIVLLVLMMATFSGICSAASDPTTMPLVLTTNTSEPYDDEEFMTIVNPVIGGLTDRSLNSSERIDVQSVYYSASAMKVSPEFYPDALNLTKLLFYLVTSSETDEELEKSSGLGTHNNDVRDSLKEQLKADESVAEEAWRGLRHLYPNSTLFR</sequence>
<dbReference type="Proteomes" id="UP000680656">
    <property type="component" value="Chromosome"/>
</dbReference>
<dbReference type="EMBL" id="CP075546">
    <property type="protein sequence ID" value="QVV89436.1"/>
    <property type="molecule type" value="Genomic_DNA"/>
</dbReference>
<evidence type="ECO:0000313" key="1">
    <source>
        <dbReference type="EMBL" id="QVV89436.1"/>
    </source>
</evidence>